<protein>
    <submittedName>
        <fullName evidence="3">Putative lipocalin-6 1</fullName>
    </submittedName>
</protein>
<dbReference type="Pfam" id="PF02098">
    <property type="entry name" value="His_binding"/>
    <property type="match status" value="1"/>
</dbReference>
<accession>A0A023FZB6</accession>
<dbReference type="EMBL" id="GBBL01000491">
    <property type="protein sequence ID" value="JAC26829.1"/>
    <property type="molecule type" value="mRNA"/>
</dbReference>
<dbReference type="InterPro" id="IPR012674">
    <property type="entry name" value="Calycin"/>
</dbReference>
<dbReference type="Gene3D" id="2.40.128.20">
    <property type="match status" value="1"/>
</dbReference>
<evidence type="ECO:0000313" key="3">
    <source>
        <dbReference type="EMBL" id="JAC26829.1"/>
    </source>
</evidence>
<evidence type="ECO:0000256" key="2">
    <source>
        <dbReference type="SAM" id="SignalP"/>
    </source>
</evidence>
<dbReference type="SUPFAM" id="SSF50814">
    <property type="entry name" value="Lipocalins"/>
    <property type="match status" value="1"/>
</dbReference>
<dbReference type="InterPro" id="IPR002970">
    <property type="entry name" value="Tick_his-bd"/>
</dbReference>
<feature type="region of interest" description="Disordered" evidence="1">
    <location>
        <begin position="146"/>
        <end position="167"/>
    </location>
</feature>
<dbReference type="AlphaFoldDB" id="A0A023FZB6"/>
<feature type="signal peptide" evidence="2">
    <location>
        <begin position="1"/>
        <end position="18"/>
    </location>
</feature>
<feature type="chain" id="PRO_5001517818" evidence="2">
    <location>
        <begin position="19"/>
        <end position="224"/>
    </location>
</feature>
<dbReference type="GO" id="GO:0043176">
    <property type="term" value="F:amine binding"/>
    <property type="evidence" value="ECO:0007669"/>
    <property type="project" value="InterPro"/>
</dbReference>
<evidence type="ECO:0000256" key="1">
    <source>
        <dbReference type="SAM" id="MobiDB-lite"/>
    </source>
</evidence>
<feature type="compositionally biased region" description="Polar residues" evidence="1">
    <location>
        <begin position="155"/>
        <end position="167"/>
    </location>
</feature>
<sequence>MAILIALVVFLCVKNTFAEEPAASSPDSATSETNRDGYTALTTSGTMRLVQTTFATDANLTYRCIKSRVTYCNNRKHELTLTMEYKDYGLSQWNEFSQDYEFSSASDGSGEMRTTGITGGPRGLYRFLSTNSSCIVIEARAFHPSGSALAHPQEESTPSEGTGNEQKNCMLWVGDDPDAPNKDCLDHFTKLCKNKVVRQQFTDTECVRYFAENERHLENLICEN</sequence>
<name>A0A023FZB6_AMBPA</name>
<organism evidence="3">
    <name type="scientific">Amblyomma parvum</name>
    <name type="common">South American tick</name>
    <dbReference type="NCBI Taxonomy" id="251391"/>
    <lineage>
        <taxon>Eukaryota</taxon>
        <taxon>Metazoa</taxon>
        <taxon>Ecdysozoa</taxon>
        <taxon>Arthropoda</taxon>
        <taxon>Chelicerata</taxon>
        <taxon>Arachnida</taxon>
        <taxon>Acari</taxon>
        <taxon>Parasitiformes</taxon>
        <taxon>Ixodida</taxon>
        <taxon>Ixodoidea</taxon>
        <taxon>Ixodidae</taxon>
        <taxon>Amblyomminae</taxon>
        <taxon>Amblyomma</taxon>
    </lineage>
</organism>
<proteinExistence type="evidence at transcript level"/>
<dbReference type="GO" id="GO:0030682">
    <property type="term" value="P:symbiont-mediated perturbation of host defenses"/>
    <property type="evidence" value="ECO:0007669"/>
    <property type="project" value="InterPro"/>
</dbReference>
<reference evidence="3" key="1">
    <citation type="submission" date="2014-03" db="EMBL/GenBank/DDBJ databases">
        <title>The sialotranscriptome of Amblyomma triste, Amblyomma parvum and Amblyomma cajennense ticks, uncovered by 454-based RNA-seq.</title>
        <authorList>
            <person name="Garcia G.R."/>
            <person name="Gardinassi L.G."/>
            <person name="Ribeiro J.M."/>
            <person name="Anatrielo E."/>
            <person name="Ferreira B.R."/>
            <person name="Moreira H.N."/>
            <person name="Mafra C."/>
            <person name="Olegario M.M."/>
            <person name="Szabo P.J."/>
            <person name="Miranda-Santos I.K."/>
            <person name="Maruyama S.R."/>
        </authorList>
    </citation>
    <scope>NUCLEOTIDE SEQUENCE</scope>
    <source>
        <strain evidence="3">Araguapaz</strain>
        <tissue evidence="3">Salivary glands</tissue>
    </source>
</reference>
<keyword evidence="2" id="KW-0732">Signal</keyword>